<sequence length="100" mass="10859">MLLTVEKLTKAPTQSTTLKRLLKLNGTDCCKFNCVNAQPLLTFVMECGNLGYTAGGGFVGTRPLLLLILYVLFRIEFPMPSFGVPSLMLCPSACQRVVSG</sequence>
<dbReference type="AlphaFoldDB" id="A0A9D4ASN6"/>
<accession>A0A9D4ASN6</accession>
<keyword evidence="3" id="KW-1185">Reference proteome</keyword>
<organism evidence="2 3">
    <name type="scientific">Mauremys mutica</name>
    <name type="common">yellowpond turtle</name>
    <dbReference type="NCBI Taxonomy" id="74926"/>
    <lineage>
        <taxon>Eukaryota</taxon>
        <taxon>Metazoa</taxon>
        <taxon>Chordata</taxon>
        <taxon>Craniata</taxon>
        <taxon>Vertebrata</taxon>
        <taxon>Euteleostomi</taxon>
        <taxon>Archelosauria</taxon>
        <taxon>Testudinata</taxon>
        <taxon>Testudines</taxon>
        <taxon>Cryptodira</taxon>
        <taxon>Durocryptodira</taxon>
        <taxon>Testudinoidea</taxon>
        <taxon>Geoemydidae</taxon>
        <taxon>Geoemydinae</taxon>
        <taxon>Mauremys</taxon>
    </lineage>
</organism>
<protein>
    <submittedName>
        <fullName evidence="2">Uncharacterized protein</fullName>
    </submittedName>
</protein>
<evidence type="ECO:0000313" key="3">
    <source>
        <dbReference type="Proteomes" id="UP000827986"/>
    </source>
</evidence>
<name>A0A9D4ASN6_9SAUR</name>
<feature type="transmembrane region" description="Helical" evidence="1">
    <location>
        <begin position="50"/>
        <end position="73"/>
    </location>
</feature>
<keyword evidence="1" id="KW-0812">Transmembrane</keyword>
<gene>
    <name evidence="2" type="ORF">KIL84_013684</name>
</gene>
<keyword evidence="1" id="KW-0472">Membrane</keyword>
<keyword evidence="1" id="KW-1133">Transmembrane helix</keyword>
<dbReference type="EMBL" id="JAHDVG010000485">
    <property type="protein sequence ID" value="KAH1169094.1"/>
    <property type="molecule type" value="Genomic_DNA"/>
</dbReference>
<reference evidence="2" key="1">
    <citation type="submission" date="2021-09" db="EMBL/GenBank/DDBJ databases">
        <title>The genome of Mauremys mutica provides insights into the evolution of semi-aquatic lifestyle.</title>
        <authorList>
            <person name="Gong S."/>
            <person name="Gao Y."/>
        </authorList>
    </citation>
    <scope>NUCLEOTIDE SEQUENCE</scope>
    <source>
        <strain evidence="2">MM-2020</strain>
        <tissue evidence="2">Muscle</tissue>
    </source>
</reference>
<proteinExistence type="predicted"/>
<evidence type="ECO:0000256" key="1">
    <source>
        <dbReference type="SAM" id="Phobius"/>
    </source>
</evidence>
<comment type="caution">
    <text evidence="2">The sequence shown here is derived from an EMBL/GenBank/DDBJ whole genome shotgun (WGS) entry which is preliminary data.</text>
</comment>
<dbReference type="Proteomes" id="UP000827986">
    <property type="component" value="Unassembled WGS sequence"/>
</dbReference>
<evidence type="ECO:0000313" key="2">
    <source>
        <dbReference type="EMBL" id="KAH1169094.1"/>
    </source>
</evidence>